<evidence type="ECO:0000313" key="3">
    <source>
        <dbReference type="Proteomes" id="UP001204445"/>
    </source>
</evidence>
<dbReference type="Proteomes" id="UP001204445">
    <property type="component" value="Unassembled WGS sequence"/>
</dbReference>
<dbReference type="RefSeq" id="WP_259054385.1">
    <property type="nucleotide sequence ID" value="NZ_JANUCT010000004.1"/>
</dbReference>
<dbReference type="EMBL" id="JANUCT010000004">
    <property type="protein sequence ID" value="MCS3902801.1"/>
    <property type="molecule type" value="Genomic_DNA"/>
</dbReference>
<gene>
    <name evidence="2" type="ORF">J2T55_000805</name>
</gene>
<feature type="region of interest" description="Disordered" evidence="1">
    <location>
        <begin position="43"/>
        <end position="62"/>
    </location>
</feature>
<reference evidence="2" key="1">
    <citation type="submission" date="2022-08" db="EMBL/GenBank/DDBJ databases">
        <title>Genomic Encyclopedia of Type Strains, Phase III (KMG-III): the genomes of soil and plant-associated and newly described type strains.</title>
        <authorList>
            <person name="Whitman W."/>
        </authorList>
    </citation>
    <scope>NUCLEOTIDE SEQUENCE</scope>
    <source>
        <strain evidence="2">HMT 1</strain>
    </source>
</reference>
<sequence length="62" mass="6497">MSKTEQCLMKLRHNGKVYNIGDPAPSASNADLEAWRAAGVIGHAADKPKAGQASDSAEDDSN</sequence>
<protein>
    <submittedName>
        <fullName evidence="2">Uncharacterized protein</fullName>
    </submittedName>
</protein>
<evidence type="ECO:0000313" key="2">
    <source>
        <dbReference type="EMBL" id="MCS3902801.1"/>
    </source>
</evidence>
<name>A0AAE3L180_9GAMM</name>
<dbReference type="AlphaFoldDB" id="A0AAE3L180"/>
<accession>A0AAE3L180</accession>
<evidence type="ECO:0000256" key="1">
    <source>
        <dbReference type="SAM" id="MobiDB-lite"/>
    </source>
</evidence>
<comment type="caution">
    <text evidence="2">The sequence shown here is derived from an EMBL/GenBank/DDBJ whole genome shotgun (WGS) entry which is preliminary data.</text>
</comment>
<proteinExistence type="predicted"/>
<organism evidence="2 3">
    <name type="scientific">Methylohalomonas lacus</name>
    <dbReference type="NCBI Taxonomy" id="398773"/>
    <lineage>
        <taxon>Bacteria</taxon>
        <taxon>Pseudomonadati</taxon>
        <taxon>Pseudomonadota</taxon>
        <taxon>Gammaproteobacteria</taxon>
        <taxon>Methylohalomonadales</taxon>
        <taxon>Methylohalomonadaceae</taxon>
        <taxon>Methylohalomonas</taxon>
    </lineage>
</organism>
<keyword evidence="3" id="KW-1185">Reference proteome</keyword>